<feature type="region of interest" description="Disordered" evidence="1">
    <location>
        <begin position="1"/>
        <end position="152"/>
    </location>
</feature>
<comment type="caution">
    <text evidence="2">The sequence shown here is derived from an EMBL/GenBank/DDBJ whole genome shotgun (WGS) entry which is preliminary data.</text>
</comment>
<dbReference type="EMBL" id="JANPWB010000009">
    <property type="protein sequence ID" value="KAJ1157317.1"/>
    <property type="molecule type" value="Genomic_DNA"/>
</dbReference>
<feature type="compositionally biased region" description="Basic and acidic residues" evidence="1">
    <location>
        <begin position="82"/>
        <end position="94"/>
    </location>
</feature>
<organism evidence="2 3">
    <name type="scientific">Pleurodeles waltl</name>
    <name type="common">Iberian ribbed newt</name>
    <dbReference type="NCBI Taxonomy" id="8319"/>
    <lineage>
        <taxon>Eukaryota</taxon>
        <taxon>Metazoa</taxon>
        <taxon>Chordata</taxon>
        <taxon>Craniata</taxon>
        <taxon>Vertebrata</taxon>
        <taxon>Euteleostomi</taxon>
        <taxon>Amphibia</taxon>
        <taxon>Batrachia</taxon>
        <taxon>Caudata</taxon>
        <taxon>Salamandroidea</taxon>
        <taxon>Salamandridae</taxon>
        <taxon>Pleurodelinae</taxon>
        <taxon>Pleurodeles</taxon>
    </lineage>
</organism>
<accession>A0AAV7RXZ4</accession>
<feature type="compositionally biased region" description="Basic residues" evidence="1">
    <location>
        <begin position="117"/>
        <end position="126"/>
    </location>
</feature>
<evidence type="ECO:0000313" key="2">
    <source>
        <dbReference type="EMBL" id="KAJ1157317.1"/>
    </source>
</evidence>
<sequence length="152" mass="16820">MRKTSGLLFKGPDRSRNEDPCGPNAETRTAGPGEHTSEPATLQEKRGQTRGERRDPEVEIEGANGRNKGRATENGRSGRYGRRLDSSSRERTGAEIKILADPTQRRGPLAPGSTRVRPPRFRRRVAKPGTGFQDREKGAGGGRRREKPRAQH</sequence>
<proteinExistence type="predicted"/>
<feature type="compositionally biased region" description="Basic residues" evidence="1">
    <location>
        <begin position="142"/>
        <end position="152"/>
    </location>
</feature>
<dbReference type="Proteomes" id="UP001066276">
    <property type="component" value="Chromosome 5"/>
</dbReference>
<evidence type="ECO:0000313" key="3">
    <source>
        <dbReference type="Proteomes" id="UP001066276"/>
    </source>
</evidence>
<name>A0AAV7RXZ4_PLEWA</name>
<keyword evidence="3" id="KW-1185">Reference proteome</keyword>
<protein>
    <submittedName>
        <fullName evidence="2">Uncharacterized protein</fullName>
    </submittedName>
</protein>
<gene>
    <name evidence="2" type="ORF">NDU88_010031</name>
</gene>
<evidence type="ECO:0000256" key="1">
    <source>
        <dbReference type="SAM" id="MobiDB-lite"/>
    </source>
</evidence>
<feature type="compositionally biased region" description="Basic and acidic residues" evidence="1">
    <location>
        <begin position="43"/>
        <end position="57"/>
    </location>
</feature>
<dbReference type="AlphaFoldDB" id="A0AAV7RXZ4"/>
<reference evidence="2" key="1">
    <citation type="journal article" date="2022" name="bioRxiv">
        <title>Sequencing and chromosome-scale assembly of the giantPleurodeles waltlgenome.</title>
        <authorList>
            <person name="Brown T."/>
            <person name="Elewa A."/>
            <person name="Iarovenko S."/>
            <person name="Subramanian E."/>
            <person name="Araus A.J."/>
            <person name="Petzold A."/>
            <person name="Susuki M."/>
            <person name="Suzuki K.-i.T."/>
            <person name="Hayashi T."/>
            <person name="Toyoda A."/>
            <person name="Oliveira C."/>
            <person name="Osipova E."/>
            <person name="Leigh N.D."/>
            <person name="Simon A."/>
            <person name="Yun M.H."/>
        </authorList>
    </citation>
    <scope>NUCLEOTIDE SEQUENCE</scope>
    <source>
        <strain evidence="2">20211129_DDA</strain>
        <tissue evidence="2">Liver</tissue>
    </source>
</reference>